<feature type="region of interest" description="Disordered" evidence="1">
    <location>
        <begin position="116"/>
        <end position="300"/>
    </location>
</feature>
<evidence type="ECO:0000256" key="1">
    <source>
        <dbReference type="SAM" id="MobiDB-lite"/>
    </source>
</evidence>
<evidence type="ECO:0000313" key="3">
    <source>
        <dbReference type="Proteomes" id="UP000480548"/>
    </source>
</evidence>
<evidence type="ECO:0000313" key="2">
    <source>
        <dbReference type="EMBL" id="KAF3146727.1"/>
    </source>
</evidence>
<reference evidence="2 3" key="1">
    <citation type="submission" date="2019-06" db="EMBL/GenBank/DDBJ databases">
        <authorList>
            <person name="Palmer J.M."/>
        </authorList>
    </citation>
    <scope>NUCLEOTIDE SEQUENCE [LARGE SCALE GENOMIC DNA]</scope>
    <source>
        <strain evidence="2 3">TWF703</strain>
    </source>
</reference>
<dbReference type="EMBL" id="WIQZ01000002">
    <property type="protein sequence ID" value="KAF3146727.1"/>
    <property type="molecule type" value="Genomic_DNA"/>
</dbReference>
<name>A0A7C8JTY1_ORBOL</name>
<sequence>MNYNFSGNPEPYQDLEEDERVFRHLAETYEPIPDLENGNNDFPDFERFLYDPVVAPELEDNDEAQQSQEPGLGPNINRFWGNIGDPANWAGPREPEVVQITQYAPLISPSSLLRLRSSPLRSPSSPSLSPSSSLLSASSPYHSASSSHHSVSSSHHSPSSPLRSSSSPLHSPSSSLRSPSSPLRSTSSSIRSPFSSERRTIKGYSNRGVNWNPADIPAGAYDDPYCISRERVPPPPSPSSSSSPPPLTSYLVEPTPENSDEETGSENNSGDFGEEYQSESDIDIPNKVEVKYENQSDVERPVKRPARSMIASCPTILIHRDHSAYALLIESVPVQSPKPGRSGGRLTYTLQEKNFLIWAVGCPSDSPTLKFTSFRGGVERVDWHRISKALDLWMQERYPELQTPTRKPATLQEQWSRPEQVPQGRPKKVIRVKECWEALTNPSILNSTATPWDDTNELKQDRQRMDEWYKKNF</sequence>
<feature type="compositionally biased region" description="Basic and acidic residues" evidence="1">
    <location>
        <begin position="284"/>
        <end position="300"/>
    </location>
</feature>
<protein>
    <submittedName>
        <fullName evidence="2">Uncharacterized protein</fullName>
    </submittedName>
</protein>
<organism evidence="2 3">
    <name type="scientific">Orbilia oligospora</name>
    <name type="common">Nematode-trapping fungus</name>
    <name type="synonym">Arthrobotrys oligospora</name>
    <dbReference type="NCBI Taxonomy" id="2813651"/>
    <lineage>
        <taxon>Eukaryota</taxon>
        <taxon>Fungi</taxon>
        <taxon>Dikarya</taxon>
        <taxon>Ascomycota</taxon>
        <taxon>Pezizomycotina</taxon>
        <taxon>Orbiliomycetes</taxon>
        <taxon>Orbiliales</taxon>
        <taxon>Orbiliaceae</taxon>
        <taxon>Orbilia</taxon>
    </lineage>
</organism>
<comment type="caution">
    <text evidence="2">The sequence shown here is derived from an EMBL/GenBank/DDBJ whole genome shotgun (WGS) entry which is preliminary data.</text>
</comment>
<accession>A0A7C8JTY1</accession>
<feature type="compositionally biased region" description="Pro residues" evidence="1">
    <location>
        <begin position="233"/>
        <end position="247"/>
    </location>
</feature>
<feature type="region of interest" description="Disordered" evidence="1">
    <location>
        <begin position="55"/>
        <end position="78"/>
    </location>
</feature>
<dbReference type="AlphaFoldDB" id="A0A7C8JTY1"/>
<feature type="compositionally biased region" description="Acidic residues" evidence="1">
    <location>
        <begin position="272"/>
        <end position="282"/>
    </location>
</feature>
<proteinExistence type="predicted"/>
<gene>
    <name evidence="2" type="ORF">TWF703_003998</name>
</gene>
<feature type="compositionally biased region" description="Low complexity" evidence="1">
    <location>
        <begin position="116"/>
        <end position="195"/>
    </location>
</feature>
<dbReference type="Proteomes" id="UP000480548">
    <property type="component" value="Unassembled WGS sequence"/>
</dbReference>
<feature type="region of interest" description="Disordered" evidence="1">
    <location>
        <begin position="403"/>
        <end position="426"/>
    </location>
</feature>